<evidence type="ECO:0000313" key="2">
    <source>
        <dbReference type="Proteomes" id="UP000579531"/>
    </source>
</evidence>
<name>A0AA89TF81_STRCU</name>
<protein>
    <submittedName>
        <fullName evidence="1">Uncharacterized protein</fullName>
    </submittedName>
</protein>
<proteinExistence type="predicted"/>
<evidence type="ECO:0000313" key="1">
    <source>
        <dbReference type="EMBL" id="MBB5810806.1"/>
    </source>
</evidence>
<dbReference type="EMBL" id="JACHLX010000001">
    <property type="protein sequence ID" value="MBB5810806.1"/>
    <property type="molecule type" value="Genomic_DNA"/>
</dbReference>
<keyword evidence="2" id="KW-1185">Reference proteome</keyword>
<dbReference type="GeneID" id="93838222"/>
<organism evidence="1 2">
    <name type="scientific">Streptomyces collinus</name>
    <dbReference type="NCBI Taxonomy" id="42684"/>
    <lineage>
        <taxon>Bacteria</taxon>
        <taxon>Bacillati</taxon>
        <taxon>Actinomycetota</taxon>
        <taxon>Actinomycetes</taxon>
        <taxon>Kitasatosporales</taxon>
        <taxon>Streptomycetaceae</taxon>
        <taxon>Streptomyces</taxon>
    </lineage>
</organism>
<sequence length="43" mass="4541">MSAGRASPRPGHPEFHSLLGVLLAPDDPDARADLDQMAATVTR</sequence>
<reference evidence="1 2" key="1">
    <citation type="submission" date="2020-08" db="EMBL/GenBank/DDBJ databases">
        <title>Sequencing the genomes of 1000 actinobacteria strains.</title>
        <authorList>
            <person name="Klenk H.-P."/>
        </authorList>
    </citation>
    <scope>NUCLEOTIDE SEQUENCE [LARGE SCALE GENOMIC DNA]</scope>
    <source>
        <strain evidence="1 2">DSM 40129</strain>
    </source>
</reference>
<dbReference type="AlphaFoldDB" id="A0AA89TF81"/>
<dbReference type="RefSeq" id="WP_268254239.1">
    <property type="nucleotide sequence ID" value="NZ_BAABFE010000009.1"/>
</dbReference>
<dbReference type="Proteomes" id="UP000579531">
    <property type="component" value="Unassembled WGS sequence"/>
</dbReference>
<gene>
    <name evidence="1" type="ORF">HNR72_001834</name>
</gene>
<comment type="caution">
    <text evidence="1">The sequence shown here is derived from an EMBL/GenBank/DDBJ whole genome shotgun (WGS) entry which is preliminary data.</text>
</comment>
<accession>A0AA89TF81</accession>